<organism evidence="1 2">
    <name type="scientific">Allokutzneria oryzae</name>
    <dbReference type="NCBI Taxonomy" id="1378989"/>
    <lineage>
        <taxon>Bacteria</taxon>
        <taxon>Bacillati</taxon>
        <taxon>Actinomycetota</taxon>
        <taxon>Actinomycetes</taxon>
        <taxon>Pseudonocardiales</taxon>
        <taxon>Pseudonocardiaceae</taxon>
        <taxon>Allokutzneria</taxon>
    </lineage>
</organism>
<reference evidence="1 2" key="1">
    <citation type="submission" date="2024-09" db="EMBL/GenBank/DDBJ databases">
        <authorList>
            <person name="Sun Q."/>
            <person name="Mori K."/>
        </authorList>
    </citation>
    <scope>NUCLEOTIDE SEQUENCE [LARGE SCALE GENOMIC DNA]</scope>
    <source>
        <strain evidence="1 2">TBRC 7907</strain>
    </source>
</reference>
<dbReference type="EMBL" id="JBHLZU010000020">
    <property type="protein sequence ID" value="MFB9907130.1"/>
    <property type="molecule type" value="Genomic_DNA"/>
</dbReference>
<keyword evidence="2" id="KW-1185">Reference proteome</keyword>
<protein>
    <submittedName>
        <fullName evidence="1">Uncharacterized protein</fullName>
    </submittedName>
</protein>
<gene>
    <name evidence="1" type="ORF">ACFFQA_24610</name>
</gene>
<dbReference type="RefSeq" id="WP_377856720.1">
    <property type="nucleotide sequence ID" value="NZ_JBHLZU010000020.1"/>
</dbReference>
<evidence type="ECO:0000313" key="1">
    <source>
        <dbReference type="EMBL" id="MFB9907130.1"/>
    </source>
</evidence>
<sequence length="209" mass="23092">MTDESAEGAFPDWREALRRLTGTEAAADAWRSGRYEFAHRLGRALASATTSGLPPITGNVIYGVWLEWGLLYVGQTADASRRLRDLPVGESHHLANTFPPEIWHRVVVVSWPLLPEARDLGVAPDLIGLGLEHRLQSHLKPLANSARRTPKGGWRPVDWARSRSAGARVGPRLGALFEPVLRLWQAAEQAPDESFSSEVCRVVLPSRLL</sequence>
<evidence type="ECO:0000313" key="2">
    <source>
        <dbReference type="Proteomes" id="UP001589693"/>
    </source>
</evidence>
<proteinExistence type="predicted"/>
<accession>A0ABV6A1V1</accession>
<name>A0ABV6A1V1_9PSEU</name>
<dbReference type="Proteomes" id="UP001589693">
    <property type="component" value="Unassembled WGS sequence"/>
</dbReference>
<comment type="caution">
    <text evidence="1">The sequence shown here is derived from an EMBL/GenBank/DDBJ whole genome shotgun (WGS) entry which is preliminary data.</text>
</comment>